<feature type="domain" description="FRG" evidence="1">
    <location>
        <begin position="10"/>
        <end position="50"/>
    </location>
</feature>
<accession>A0A5M9GT65</accession>
<sequence length="260" mass="29319">MTLLISDYSKTHEDTANDIGILGFLQHHGCPTPLMDWTFHFPTGLFFAVDGIDYSCKGREIDEHISLYYLEKSYFEGGSMRGLLSDSLDNVSKDILDNLINAIPDAEIRETARNKFSDRSFFDHSKIPGTGFILNMVPMEKMMHIPQAYFSDDNPDSGLIFSLINSQNIISQHGAFTWNASATMPLEMVAAAEYEKARKQDEPSDFRFCKCINIHKSLVPYILEKINAVGTHTGSVYPTTAKEIDTWEIYEAVKNGIKNP</sequence>
<organism evidence="2 3">
    <name type="scientific">Arcticibacter tournemirensis</name>
    <dbReference type="NCBI Taxonomy" id="699437"/>
    <lineage>
        <taxon>Bacteria</taxon>
        <taxon>Pseudomonadati</taxon>
        <taxon>Bacteroidota</taxon>
        <taxon>Sphingobacteriia</taxon>
        <taxon>Sphingobacteriales</taxon>
        <taxon>Sphingobacteriaceae</taxon>
        <taxon>Arcticibacter</taxon>
    </lineage>
</organism>
<protein>
    <submittedName>
        <fullName evidence="2">FRG domain-containing protein</fullName>
    </submittedName>
</protein>
<dbReference type="Proteomes" id="UP000322918">
    <property type="component" value="Unassembled WGS sequence"/>
</dbReference>
<reference evidence="2 3" key="1">
    <citation type="submission" date="2019-09" db="EMBL/GenBank/DDBJ databases">
        <title>Pararcticibacter amylolyticus gen. nov., sp. nov., isolated from a rottenly hemp rope, and reclassification of Pedobacter tournemirensis as Pararcticibacter tournemirensis comb. nov.</title>
        <authorList>
            <person name="Cai Y."/>
        </authorList>
    </citation>
    <scope>NUCLEOTIDE SEQUENCE [LARGE SCALE GENOMIC DNA]</scope>
    <source>
        <strain evidence="2 3">TF5-37.2-LB10</strain>
    </source>
</reference>
<evidence type="ECO:0000259" key="1">
    <source>
        <dbReference type="Pfam" id="PF08867"/>
    </source>
</evidence>
<dbReference type="OrthoDB" id="9816036at2"/>
<keyword evidence="3" id="KW-1185">Reference proteome</keyword>
<evidence type="ECO:0000313" key="3">
    <source>
        <dbReference type="Proteomes" id="UP000322918"/>
    </source>
</evidence>
<comment type="caution">
    <text evidence="2">The sequence shown here is derived from an EMBL/GenBank/DDBJ whole genome shotgun (WGS) entry which is preliminary data.</text>
</comment>
<dbReference type="InterPro" id="IPR014966">
    <property type="entry name" value="FRG-dom"/>
</dbReference>
<gene>
    <name evidence="2" type="ORF">F1649_19305</name>
</gene>
<evidence type="ECO:0000313" key="2">
    <source>
        <dbReference type="EMBL" id="KAA8476827.1"/>
    </source>
</evidence>
<dbReference type="RefSeq" id="WP_141814197.1">
    <property type="nucleotide sequence ID" value="NZ_VFPL01000001.1"/>
</dbReference>
<dbReference type="AlphaFoldDB" id="A0A5M9GT65"/>
<proteinExistence type="predicted"/>
<dbReference type="Pfam" id="PF08867">
    <property type="entry name" value="FRG"/>
    <property type="match status" value="1"/>
</dbReference>
<name>A0A5M9GT65_9SPHI</name>
<dbReference type="EMBL" id="VWNE01000040">
    <property type="protein sequence ID" value="KAA8476827.1"/>
    <property type="molecule type" value="Genomic_DNA"/>
</dbReference>